<evidence type="ECO:0000313" key="1">
    <source>
        <dbReference type="EMBL" id="VFJ77998.1"/>
    </source>
</evidence>
<proteinExistence type="predicted"/>
<gene>
    <name evidence="1" type="ORF">BECKFW1821C_GA0114237_11601</name>
</gene>
<dbReference type="EMBL" id="CAADFE010000160">
    <property type="protein sequence ID" value="VFJ77998.1"/>
    <property type="molecule type" value="Genomic_DNA"/>
</dbReference>
<organism evidence="1">
    <name type="scientific">Candidatus Kentrum sp. FW</name>
    <dbReference type="NCBI Taxonomy" id="2126338"/>
    <lineage>
        <taxon>Bacteria</taxon>
        <taxon>Pseudomonadati</taxon>
        <taxon>Pseudomonadota</taxon>
        <taxon>Gammaproteobacteria</taxon>
        <taxon>Candidatus Kentrum</taxon>
    </lineage>
</organism>
<sequence>MLLTVFATGCVLPSAHKPEDYGKFVPPANWYAEGLETHEVEILRELVTSRKQCAVVTV</sequence>
<reference evidence="1" key="1">
    <citation type="submission" date="2019-02" db="EMBL/GenBank/DDBJ databases">
        <authorList>
            <person name="Gruber-Vodicka R. H."/>
            <person name="Seah K. B. B."/>
        </authorList>
    </citation>
    <scope>NUCLEOTIDE SEQUENCE</scope>
    <source>
        <strain evidence="1">BECK_BZ131</strain>
    </source>
</reference>
<accession>A0A450U428</accession>
<protein>
    <submittedName>
        <fullName evidence="1">Uncharacterized protein</fullName>
    </submittedName>
</protein>
<name>A0A450U428_9GAMM</name>
<dbReference type="AlphaFoldDB" id="A0A450U428"/>